<name>A0A381YVJ7_9ZZZZ</name>
<evidence type="ECO:0000256" key="2">
    <source>
        <dbReference type="ARBA" id="ARBA00006472"/>
    </source>
</evidence>
<dbReference type="GO" id="GO:0006729">
    <property type="term" value="P:tetrahydrobiopterin biosynthetic process"/>
    <property type="evidence" value="ECO:0007669"/>
    <property type="project" value="InterPro"/>
</dbReference>
<evidence type="ECO:0000256" key="3">
    <source>
        <dbReference type="ARBA" id="ARBA00013252"/>
    </source>
</evidence>
<accession>A0A381YVJ7</accession>
<dbReference type="Gene3D" id="3.30.1360.20">
    <property type="entry name" value="Transcriptional coactivator/pterin dehydratase"/>
    <property type="match status" value="1"/>
</dbReference>
<gene>
    <name evidence="5" type="ORF">METZ01_LOCUS133351</name>
</gene>
<dbReference type="GO" id="GO:0008124">
    <property type="term" value="F:4-alpha-hydroxytetrahydrobiopterin dehydratase activity"/>
    <property type="evidence" value="ECO:0007669"/>
    <property type="project" value="UniProtKB-EC"/>
</dbReference>
<comment type="similarity">
    <text evidence="2">Belongs to the pterin-4-alpha-carbinolamine dehydratase family.</text>
</comment>
<dbReference type="SUPFAM" id="SSF55248">
    <property type="entry name" value="PCD-like"/>
    <property type="match status" value="1"/>
</dbReference>
<dbReference type="PANTHER" id="PTHR42805:SF1">
    <property type="entry name" value="PTERIN-4-ALPHA-CARBINOLAMINE DEHYDRATASE-RELATED"/>
    <property type="match status" value="1"/>
</dbReference>
<dbReference type="InterPro" id="IPR001533">
    <property type="entry name" value="Pterin_deHydtase"/>
</dbReference>
<keyword evidence="4" id="KW-0456">Lyase</keyword>
<dbReference type="InterPro" id="IPR050376">
    <property type="entry name" value="Pterin-4-alpha-carb_dehyd"/>
</dbReference>
<comment type="catalytic activity">
    <reaction evidence="1">
        <text>(4aS,6R)-4a-hydroxy-L-erythro-5,6,7,8-tetrahydrobiopterin = (6R)-L-erythro-6,7-dihydrobiopterin + H2O</text>
        <dbReference type="Rhea" id="RHEA:11920"/>
        <dbReference type="ChEBI" id="CHEBI:15377"/>
        <dbReference type="ChEBI" id="CHEBI:15642"/>
        <dbReference type="ChEBI" id="CHEBI:43120"/>
        <dbReference type="EC" id="4.2.1.96"/>
    </reaction>
</comment>
<evidence type="ECO:0000256" key="1">
    <source>
        <dbReference type="ARBA" id="ARBA00001554"/>
    </source>
</evidence>
<dbReference type="EMBL" id="UINC01019055">
    <property type="protein sequence ID" value="SVA80497.1"/>
    <property type="molecule type" value="Genomic_DNA"/>
</dbReference>
<dbReference type="HAMAP" id="MF_00434">
    <property type="entry name" value="Pterin_4_alpha"/>
    <property type="match status" value="1"/>
</dbReference>
<organism evidence="5">
    <name type="scientific">marine metagenome</name>
    <dbReference type="NCBI Taxonomy" id="408172"/>
    <lineage>
        <taxon>unclassified sequences</taxon>
        <taxon>metagenomes</taxon>
        <taxon>ecological metagenomes</taxon>
    </lineage>
</organism>
<dbReference type="InterPro" id="IPR036428">
    <property type="entry name" value="PCD_sf"/>
</dbReference>
<dbReference type="PANTHER" id="PTHR42805">
    <property type="entry name" value="PTERIN-4-ALPHA-CARBINOLAMINE DEHYDRATASE-RELATED"/>
    <property type="match status" value="1"/>
</dbReference>
<dbReference type="AlphaFoldDB" id="A0A381YVJ7"/>
<reference evidence="5" key="1">
    <citation type="submission" date="2018-05" db="EMBL/GenBank/DDBJ databases">
        <authorList>
            <person name="Lanie J.A."/>
            <person name="Ng W.-L."/>
            <person name="Kazmierczak K.M."/>
            <person name="Andrzejewski T.M."/>
            <person name="Davidsen T.M."/>
            <person name="Wayne K.J."/>
            <person name="Tettelin H."/>
            <person name="Glass J.I."/>
            <person name="Rusch D."/>
            <person name="Podicherti R."/>
            <person name="Tsui H.-C.T."/>
            <person name="Winkler M.E."/>
        </authorList>
    </citation>
    <scope>NUCLEOTIDE SEQUENCE</scope>
</reference>
<dbReference type="CDD" id="cd00913">
    <property type="entry name" value="PCD_DCoH_subfamily_a"/>
    <property type="match status" value="1"/>
</dbReference>
<protein>
    <recommendedName>
        <fullName evidence="3">4a-hydroxytetrahydrobiopterin dehydratase</fullName>
        <ecNumber evidence="3">4.2.1.96</ecNumber>
    </recommendedName>
</protein>
<evidence type="ECO:0000313" key="5">
    <source>
        <dbReference type="EMBL" id="SVA80497.1"/>
    </source>
</evidence>
<dbReference type="Pfam" id="PF01329">
    <property type="entry name" value="Pterin_4a"/>
    <property type="match status" value="1"/>
</dbReference>
<sequence length="109" mass="12475">MSDLAKKTCIPCKGGVPPLKGEKLDDLLEKLKNNWKIIKEHHLEKEYSFKNFKEALDFTIKVGELAENQGHHPDIFLAWGKVKLTIWTHKIDGLTESDFIFAAKADKEL</sequence>
<evidence type="ECO:0000256" key="4">
    <source>
        <dbReference type="ARBA" id="ARBA00023239"/>
    </source>
</evidence>
<dbReference type="EC" id="4.2.1.96" evidence="3"/>
<proteinExistence type="inferred from homology"/>